<dbReference type="Proteomes" id="UP000219974">
    <property type="component" value="Chromosome 12"/>
</dbReference>
<dbReference type="EMBL" id="LT608276">
    <property type="protein sequence ID" value="SCO61766.1"/>
    <property type="molecule type" value="Genomic_DNA"/>
</dbReference>
<evidence type="ECO:0000256" key="1">
    <source>
        <dbReference type="SAM" id="MobiDB-lite"/>
    </source>
</evidence>
<dbReference type="Pfam" id="PF00350">
    <property type="entry name" value="Dynamin_N"/>
    <property type="match status" value="1"/>
</dbReference>
<evidence type="ECO:0000313" key="4">
    <source>
        <dbReference type="Proteomes" id="UP000219974"/>
    </source>
</evidence>
<dbReference type="CDD" id="cd00882">
    <property type="entry name" value="Ras_like_GTPase"/>
    <property type="match status" value="1"/>
</dbReference>
<dbReference type="VEuPathDB" id="PlasmoDB:PBANKA_1215900"/>
<proteinExistence type="predicted"/>
<evidence type="ECO:0000259" key="2">
    <source>
        <dbReference type="Pfam" id="PF00350"/>
    </source>
</evidence>
<gene>
    <name evidence="3" type="ORF">PBSP11RLL_000319600</name>
</gene>
<dbReference type="SUPFAM" id="SSF52540">
    <property type="entry name" value="P-loop containing nucleoside triphosphate hydrolases"/>
    <property type="match status" value="1"/>
</dbReference>
<dbReference type="AlphaFoldDB" id="A0A1D3SE38"/>
<evidence type="ECO:0000313" key="3">
    <source>
        <dbReference type="EMBL" id="SCO61766.1"/>
    </source>
</evidence>
<name>A0A1D3SE38_PLABE</name>
<dbReference type="InterPro" id="IPR045063">
    <property type="entry name" value="Dynamin_N"/>
</dbReference>
<feature type="region of interest" description="Disordered" evidence="1">
    <location>
        <begin position="982"/>
        <end position="1001"/>
    </location>
</feature>
<feature type="region of interest" description="Disordered" evidence="1">
    <location>
        <begin position="73"/>
        <end position="114"/>
    </location>
</feature>
<reference evidence="3 4" key="1">
    <citation type="submission" date="2016-08" db="EMBL/GenBank/DDBJ databases">
        <authorList>
            <consortium name="Pathogen Informatics"/>
        </authorList>
    </citation>
    <scope>NUCLEOTIDE SEQUENCE [LARGE SCALE GENOMIC DNA]</scope>
    <source>
        <strain evidence="3 4">SP11 RLL</strain>
    </source>
</reference>
<dbReference type="Gene3D" id="3.40.50.300">
    <property type="entry name" value="P-loop containing nucleotide triphosphate hydrolases"/>
    <property type="match status" value="1"/>
</dbReference>
<feature type="compositionally biased region" description="Acidic residues" evidence="1">
    <location>
        <begin position="75"/>
        <end position="114"/>
    </location>
</feature>
<dbReference type="InterPro" id="IPR027417">
    <property type="entry name" value="P-loop_NTPase"/>
</dbReference>
<accession>A0A1D3SE38</accession>
<organism evidence="3 4">
    <name type="scientific">Plasmodium berghei</name>
    <dbReference type="NCBI Taxonomy" id="5821"/>
    <lineage>
        <taxon>Eukaryota</taxon>
        <taxon>Sar</taxon>
        <taxon>Alveolata</taxon>
        <taxon>Apicomplexa</taxon>
        <taxon>Aconoidasida</taxon>
        <taxon>Haemosporida</taxon>
        <taxon>Plasmodiidae</taxon>
        <taxon>Plasmodium</taxon>
        <taxon>Plasmodium (Vinckeia)</taxon>
    </lineage>
</organism>
<feature type="domain" description="Dynamin N-terminal" evidence="2">
    <location>
        <begin position="311"/>
        <end position="517"/>
    </location>
</feature>
<sequence length="1264" mass="152083">MYINQENDENDENNKINPNTYKNILHNKKNKIGLINNNILLRKKDPNFLGNNYECKKGIDKTINNNFNNEKECLLEDEEEEDENDEEEDEDEDDDDDDDDDYEIDENDEEEDDDVFCEEEYDDETREINFNSYNNNYYETNNKKEDEDDNFLEKNIASDAEKDDILFEKYDKLIKKYKIKKETKIDNFVKKDTKNDESYSCYSSNSKGEYTHPNKYSGIKNRYLKSRKIEVENQENVNIYDEDDEVEEEDSHFSNVVLDRIEEIYYKKTKYKKLESINNSNNNICVNDLNLNIISDYLNVDISVFSKKTTVLLLGNTQSGKSSFINWFTESYVQNTNRIPKGNQMTYIDVKRNYKFNFKNFKNNNYQLGLDKFHESYYNNRYYGNNEYGDNYYEHGFVGENDKNVILSGENCFSIFKPFKKLKEKSKNLKNYIYGKLCYQNKITKYMNRVNSVSFIDTSGITDVDDHDYDELILNMSKYVDIIFIFIDSNTYSISNRLLKIMNYLLQNQISKVTICITRIDIIEKINLYRVVFYLTQHFLRNLNIFKQHINMVNPYDNSGEEVEYNRNFDILQNENIKENKKNDKIEKINEFFNRSIKSFQNLFIFPKMLKRIITNQNINEKKQQTIFKNNEYLISEDKANIQYNNYHKINKHDEEYAYQGMAHRPYIHDTIDNRFNYLNSKGYYDDSDKERVDEEKEESIFKKILTKSYNSFKDKIMNANNESENIIDNQDEDEQYHMNKKTRIRHDDNKNYSEFSIYDHKYYTRNKTKKKRDININSNRNIDENKMKREDKVKNHIDKIFENKINYGDCLKNMSIFVLVLLYEVITTIYSLIHSSINTYLNTKERKIINVEKIYKLDEANKLKYNINNLNDSYKILEFLTIYLPEIPHDVLKRENWKYEKPSLMFTKTGKHMNRYSYYGDYKYNNQYAGNNIERKLNEQNGFAHSTDGNNNSVHKKNNYIDSNKNLYERSGKHYHIRRSIPEDFSPHDKPLNSYLNKNRHNKNNYCKLNDLSLFDPEQIDEVGSRQIKYNRGEDNDFKYGCEIKRDSNDSINKYNEYEHINKFSQENNYNNRNKIRNDDIKELNMLNDLLYKIDEGIDLKTNQSIYMLKRDLEKIQNTCLRKIFDNNEIIQKNKSLRFQNIKLYFFKYMTIFCGFIISLLRYDFLVYFNFLKPKLLLSIFSKYFIFLSSYNKNSFFVALNILLIIIYIVIYFRYNKRNYFKSLDKSDMNKLKIILLFTQIIFDEINQLHLRLIGKGGRSSRS</sequence>
<protein>
    <recommendedName>
        <fullName evidence="2">Dynamin N-terminal domain-containing protein</fullName>
    </recommendedName>
</protein>
<feature type="compositionally biased region" description="Basic and acidic residues" evidence="1">
    <location>
        <begin position="982"/>
        <end position="992"/>
    </location>
</feature>